<organism evidence="2 3">
    <name type="scientific">candidate division WOR-3 bacterium</name>
    <dbReference type="NCBI Taxonomy" id="2052148"/>
    <lineage>
        <taxon>Bacteria</taxon>
        <taxon>Bacteria division WOR-3</taxon>
    </lineage>
</organism>
<dbReference type="Pfam" id="PF00196">
    <property type="entry name" value="GerE"/>
    <property type="match status" value="1"/>
</dbReference>
<dbReference type="GO" id="GO:0006355">
    <property type="term" value="P:regulation of DNA-templated transcription"/>
    <property type="evidence" value="ECO:0007669"/>
    <property type="project" value="InterPro"/>
</dbReference>
<accession>A0A660SCN5</accession>
<sequence length="137" mass="16208">MVLILLKSQEFLRDKSPGYILTYCWRKAIRNIFKGKCISLPKRSRIRFADWQAVREAIPDRRPGPAERAFHRLLLRKIREILTEREWMVCVLLSEGYNQTEIAERLGITQQMVSKMVRKIREKAQLFNPDSLTFTKG</sequence>
<dbReference type="Proteomes" id="UP000268469">
    <property type="component" value="Unassembled WGS sequence"/>
</dbReference>
<dbReference type="GO" id="GO:0003677">
    <property type="term" value="F:DNA binding"/>
    <property type="evidence" value="ECO:0007669"/>
    <property type="project" value="InterPro"/>
</dbReference>
<gene>
    <name evidence="2" type="ORF">DRP53_10515</name>
</gene>
<evidence type="ECO:0000259" key="1">
    <source>
        <dbReference type="Pfam" id="PF00196"/>
    </source>
</evidence>
<dbReference type="InterPro" id="IPR016032">
    <property type="entry name" value="Sig_transdc_resp-reg_C-effctor"/>
</dbReference>
<name>A0A660SCN5_UNCW3</name>
<comment type="caution">
    <text evidence="2">The sequence shown here is derived from an EMBL/GenBank/DDBJ whole genome shotgun (WGS) entry which is preliminary data.</text>
</comment>
<dbReference type="AlphaFoldDB" id="A0A660SCN5"/>
<dbReference type="Gene3D" id="1.10.10.10">
    <property type="entry name" value="Winged helix-like DNA-binding domain superfamily/Winged helix DNA-binding domain"/>
    <property type="match status" value="1"/>
</dbReference>
<dbReference type="EMBL" id="QNBE01000150">
    <property type="protein sequence ID" value="RKX68558.1"/>
    <property type="molecule type" value="Genomic_DNA"/>
</dbReference>
<evidence type="ECO:0000313" key="2">
    <source>
        <dbReference type="EMBL" id="RKX68558.1"/>
    </source>
</evidence>
<dbReference type="InterPro" id="IPR000792">
    <property type="entry name" value="Tscrpt_reg_LuxR_C"/>
</dbReference>
<protein>
    <recommendedName>
        <fullName evidence="1">HTH luxR-type domain-containing protein</fullName>
    </recommendedName>
</protein>
<dbReference type="InterPro" id="IPR036388">
    <property type="entry name" value="WH-like_DNA-bd_sf"/>
</dbReference>
<reference evidence="2 3" key="1">
    <citation type="submission" date="2018-06" db="EMBL/GenBank/DDBJ databases">
        <title>Extensive metabolic versatility and redundancy in microbially diverse, dynamic hydrothermal sediments.</title>
        <authorList>
            <person name="Dombrowski N."/>
            <person name="Teske A."/>
            <person name="Baker B.J."/>
        </authorList>
    </citation>
    <scope>NUCLEOTIDE SEQUENCE [LARGE SCALE GENOMIC DNA]</scope>
    <source>
        <strain evidence="2">B36_G15</strain>
    </source>
</reference>
<feature type="domain" description="HTH luxR-type" evidence="1">
    <location>
        <begin position="81"/>
        <end position="123"/>
    </location>
</feature>
<dbReference type="SUPFAM" id="SSF46894">
    <property type="entry name" value="C-terminal effector domain of the bipartite response regulators"/>
    <property type="match status" value="1"/>
</dbReference>
<evidence type="ECO:0000313" key="3">
    <source>
        <dbReference type="Proteomes" id="UP000268469"/>
    </source>
</evidence>
<proteinExistence type="predicted"/>